<comment type="subcellular location">
    <subcellularLocation>
        <location evidence="2">Cell membrane</location>
        <topology evidence="2">Multi-pass membrane protein</topology>
    </subcellularLocation>
</comment>
<dbReference type="GO" id="GO:0005886">
    <property type="term" value="C:plasma membrane"/>
    <property type="evidence" value="ECO:0007669"/>
    <property type="project" value="UniProtKB-SubCell"/>
</dbReference>
<keyword evidence="13 16" id="KW-0472">Membrane</keyword>
<evidence type="ECO:0000256" key="15">
    <source>
        <dbReference type="ARBA" id="ARBA00070152"/>
    </source>
</evidence>
<dbReference type="SUPFAM" id="SSF47384">
    <property type="entry name" value="Homodimeric domain of signal transducing histidine kinase"/>
    <property type="match status" value="1"/>
</dbReference>
<evidence type="ECO:0000256" key="10">
    <source>
        <dbReference type="ARBA" id="ARBA00022989"/>
    </source>
</evidence>
<name>A0A4Y9S2I5_9BURK</name>
<keyword evidence="7 16" id="KW-0812">Transmembrane</keyword>
<dbReference type="Gene3D" id="3.30.450.20">
    <property type="entry name" value="PAS domain"/>
    <property type="match status" value="2"/>
</dbReference>
<keyword evidence="11" id="KW-0902">Two-component regulatory system</keyword>
<protein>
    <recommendedName>
        <fullName evidence="15">Virulence sensor protein BvgS</fullName>
        <ecNumber evidence="3">2.7.13.3</ecNumber>
    </recommendedName>
</protein>
<organism evidence="18 19">
    <name type="scientific">Duganella callida</name>
    <dbReference type="NCBI Taxonomy" id="2561932"/>
    <lineage>
        <taxon>Bacteria</taxon>
        <taxon>Pseudomonadati</taxon>
        <taxon>Pseudomonadota</taxon>
        <taxon>Betaproteobacteria</taxon>
        <taxon>Burkholderiales</taxon>
        <taxon>Oxalobacteraceae</taxon>
        <taxon>Telluria group</taxon>
        <taxon>Duganella</taxon>
    </lineage>
</organism>
<dbReference type="InterPro" id="IPR033479">
    <property type="entry name" value="dCache_1"/>
</dbReference>
<dbReference type="CDD" id="cd12914">
    <property type="entry name" value="PDC1_DGC_like"/>
    <property type="match status" value="1"/>
</dbReference>
<feature type="transmembrane region" description="Helical" evidence="16">
    <location>
        <begin position="297"/>
        <end position="320"/>
    </location>
</feature>
<dbReference type="PANTHER" id="PTHR43047">
    <property type="entry name" value="TWO-COMPONENT HISTIDINE PROTEIN KINASE"/>
    <property type="match status" value="1"/>
</dbReference>
<comment type="caution">
    <text evidence="18">The sequence shown here is derived from an EMBL/GenBank/DDBJ whole genome shotgun (WGS) entry which is preliminary data.</text>
</comment>
<dbReference type="RefSeq" id="WP_135204921.1">
    <property type="nucleotide sequence ID" value="NZ_SPVG01000269.1"/>
</dbReference>
<feature type="domain" description="Histidine kinase" evidence="17">
    <location>
        <begin position="353"/>
        <end position="573"/>
    </location>
</feature>
<evidence type="ECO:0000256" key="7">
    <source>
        <dbReference type="ARBA" id="ARBA00022692"/>
    </source>
</evidence>
<dbReference type="FunFam" id="3.30.565.10:FF:000010">
    <property type="entry name" value="Sensor histidine kinase RcsC"/>
    <property type="match status" value="1"/>
</dbReference>
<dbReference type="Pfam" id="PF02518">
    <property type="entry name" value="HATPase_c"/>
    <property type="match status" value="1"/>
</dbReference>
<evidence type="ECO:0000256" key="14">
    <source>
        <dbReference type="ARBA" id="ARBA00058004"/>
    </source>
</evidence>
<dbReference type="SMART" id="SM00388">
    <property type="entry name" value="HisKA"/>
    <property type="match status" value="1"/>
</dbReference>
<dbReference type="InterPro" id="IPR003594">
    <property type="entry name" value="HATPase_dom"/>
</dbReference>
<comment type="catalytic activity">
    <reaction evidence="1">
        <text>ATP + protein L-histidine = ADP + protein N-phospho-L-histidine.</text>
        <dbReference type="EC" id="2.7.13.3"/>
    </reaction>
</comment>
<evidence type="ECO:0000256" key="12">
    <source>
        <dbReference type="ARBA" id="ARBA00023026"/>
    </source>
</evidence>
<evidence type="ECO:0000256" key="4">
    <source>
        <dbReference type="ARBA" id="ARBA00022475"/>
    </source>
</evidence>
<keyword evidence="5" id="KW-0597">Phosphoprotein</keyword>
<dbReference type="Gene3D" id="1.10.287.130">
    <property type="match status" value="1"/>
</dbReference>
<dbReference type="PANTHER" id="PTHR43047:SF71">
    <property type="entry name" value="HISTIDINE KINASE CONTAINING CHEY-HOMOLOGOUS RECEIVER DOMAIN-RELATED"/>
    <property type="match status" value="1"/>
</dbReference>
<dbReference type="SUPFAM" id="SSF55874">
    <property type="entry name" value="ATPase domain of HSP90 chaperone/DNA topoisomerase II/histidine kinase"/>
    <property type="match status" value="1"/>
</dbReference>
<gene>
    <name evidence="18" type="ORF">E4L98_28520</name>
</gene>
<feature type="non-terminal residue" evidence="18">
    <location>
        <position position="573"/>
    </location>
</feature>
<keyword evidence="12" id="KW-0843">Virulence</keyword>
<dbReference type="Proteomes" id="UP000297729">
    <property type="component" value="Unassembled WGS sequence"/>
</dbReference>
<evidence type="ECO:0000256" key="13">
    <source>
        <dbReference type="ARBA" id="ARBA00023136"/>
    </source>
</evidence>
<keyword evidence="6" id="KW-0808">Transferase</keyword>
<evidence type="ECO:0000259" key="17">
    <source>
        <dbReference type="PROSITE" id="PS50109"/>
    </source>
</evidence>
<keyword evidence="10 16" id="KW-1133">Transmembrane helix</keyword>
<dbReference type="OrthoDB" id="567977at2"/>
<comment type="function">
    <text evidence="14">Member of the two-component regulatory system BvgS/BvgA. Phosphorylates BvgA via a four-step phosphorelay in response to environmental signals.</text>
</comment>
<dbReference type="CDD" id="cd12915">
    <property type="entry name" value="PDC2_DGC_like"/>
    <property type="match status" value="1"/>
</dbReference>
<dbReference type="EC" id="2.7.13.3" evidence="3"/>
<evidence type="ECO:0000256" key="3">
    <source>
        <dbReference type="ARBA" id="ARBA00012438"/>
    </source>
</evidence>
<dbReference type="Gene3D" id="3.30.565.10">
    <property type="entry name" value="Histidine kinase-like ATPase, C-terminal domain"/>
    <property type="match status" value="1"/>
</dbReference>
<dbReference type="InterPro" id="IPR004358">
    <property type="entry name" value="Sig_transdc_His_kin-like_C"/>
</dbReference>
<evidence type="ECO:0000256" key="6">
    <source>
        <dbReference type="ARBA" id="ARBA00022679"/>
    </source>
</evidence>
<evidence type="ECO:0000256" key="1">
    <source>
        <dbReference type="ARBA" id="ARBA00000085"/>
    </source>
</evidence>
<keyword evidence="19" id="KW-1185">Reference proteome</keyword>
<dbReference type="CDD" id="cd16922">
    <property type="entry name" value="HATPase_EvgS-ArcB-TorS-like"/>
    <property type="match status" value="1"/>
</dbReference>
<dbReference type="PROSITE" id="PS50109">
    <property type="entry name" value="HIS_KIN"/>
    <property type="match status" value="1"/>
</dbReference>
<dbReference type="InterPro" id="IPR036890">
    <property type="entry name" value="HATPase_C_sf"/>
</dbReference>
<dbReference type="GO" id="GO:0000155">
    <property type="term" value="F:phosphorelay sensor kinase activity"/>
    <property type="evidence" value="ECO:0007669"/>
    <property type="project" value="InterPro"/>
</dbReference>
<dbReference type="EMBL" id="SPVG01000269">
    <property type="protein sequence ID" value="TFW13728.1"/>
    <property type="molecule type" value="Genomic_DNA"/>
</dbReference>
<keyword evidence="8" id="KW-0732">Signal</keyword>
<dbReference type="SMART" id="SM00387">
    <property type="entry name" value="HATPase_c"/>
    <property type="match status" value="1"/>
</dbReference>
<evidence type="ECO:0000256" key="16">
    <source>
        <dbReference type="SAM" id="Phobius"/>
    </source>
</evidence>
<evidence type="ECO:0000256" key="11">
    <source>
        <dbReference type="ARBA" id="ARBA00023012"/>
    </source>
</evidence>
<dbReference type="CDD" id="cd00082">
    <property type="entry name" value="HisKA"/>
    <property type="match status" value="1"/>
</dbReference>
<evidence type="ECO:0000313" key="19">
    <source>
        <dbReference type="Proteomes" id="UP000297729"/>
    </source>
</evidence>
<evidence type="ECO:0000256" key="9">
    <source>
        <dbReference type="ARBA" id="ARBA00022777"/>
    </source>
</evidence>
<keyword evidence="9 18" id="KW-0418">Kinase</keyword>
<dbReference type="Pfam" id="PF02743">
    <property type="entry name" value="dCache_1"/>
    <property type="match status" value="1"/>
</dbReference>
<dbReference type="InterPro" id="IPR005467">
    <property type="entry name" value="His_kinase_dom"/>
</dbReference>
<evidence type="ECO:0000313" key="18">
    <source>
        <dbReference type="EMBL" id="TFW13728.1"/>
    </source>
</evidence>
<sequence>MPEARRSRRLITATAAALLLTLAAVLAFALFQAHKSELEDWEAQLNNTSLLLAQQTSNEMGAADLVLDGMLERIRTLGVHDDASLRARLRNEAEFQRLLDRKKVVPQIDVATVVAANGDVVYFTRSYPAPPINLADRDYFRAHRDQPQLTVYVSQPVRNKGNGEWTFYLSRRISAPDGGFLGVVLVGVSCRQLSDFFSKINLGDDASVTLYRRDFVTLTRWPQQDGQMGRPNRGGSTYDIIERQRREHGVMVLDTPRQAQDLQRVRRMGAARLIPNYPMIINITVTEQLFLQQWREFAWQLVIVGGLCGVAVLAAFAIVLREMGNRDRAVRQQRALKAEADAANRAKSDFLAMISHEIRTPLTAVIGFAEHLEQAASLREAEELGGIIARNGHLLLALINDILDMSKVESGKLALEQVAFAPAEALAAVDLLMRGQAAQRGIAFDSRTCADCPPAVLGDPTRWRQILLNLVSNALKFTERGAVTVTVGYQPAQQMLTCAVRDTGIGMAPDQVARLFQPFEQADSSIARRFGGTGLGLFLVRRLAHAMGGDISIDSTPGAIQPHGFLLALDAAR</sequence>
<dbReference type="InterPro" id="IPR003661">
    <property type="entry name" value="HisK_dim/P_dom"/>
</dbReference>
<dbReference type="Pfam" id="PF00512">
    <property type="entry name" value="HisKA"/>
    <property type="match status" value="1"/>
</dbReference>
<evidence type="ECO:0000256" key="2">
    <source>
        <dbReference type="ARBA" id="ARBA00004651"/>
    </source>
</evidence>
<dbReference type="GO" id="GO:0009927">
    <property type="term" value="F:histidine phosphotransfer kinase activity"/>
    <property type="evidence" value="ECO:0007669"/>
    <property type="project" value="TreeGrafter"/>
</dbReference>
<keyword evidence="4" id="KW-1003">Cell membrane</keyword>
<dbReference type="InterPro" id="IPR036097">
    <property type="entry name" value="HisK_dim/P_sf"/>
</dbReference>
<evidence type="ECO:0000256" key="8">
    <source>
        <dbReference type="ARBA" id="ARBA00022729"/>
    </source>
</evidence>
<reference evidence="18 19" key="1">
    <citation type="submission" date="2019-03" db="EMBL/GenBank/DDBJ databases">
        <title>Draft Genome Sequence of Duganella callidus sp. nov., a Novel Duganella Species Isolated from Cultivated Soil.</title>
        <authorList>
            <person name="Raths R."/>
            <person name="Peta V."/>
            <person name="Bucking H."/>
        </authorList>
    </citation>
    <scope>NUCLEOTIDE SEQUENCE [LARGE SCALE GENOMIC DNA]</scope>
    <source>
        <strain evidence="18 19">DN04</strain>
    </source>
</reference>
<dbReference type="PRINTS" id="PR00344">
    <property type="entry name" value="BCTRLSENSOR"/>
</dbReference>
<accession>A0A4Y9S2I5</accession>
<dbReference type="AlphaFoldDB" id="A0A4Y9S2I5"/>
<evidence type="ECO:0000256" key="5">
    <source>
        <dbReference type="ARBA" id="ARBA00022553"/>
    </source>
</evidence>
<proteinExistence type="predicted"/>